<comment type="caution">
    <text evidence="2">The sequence shown here is derived from an EMBL/GenBank/DDBJ whole genome shotgun (WGS) entry which is preliminary data.</text>
</comment>
<dbReference type="Proteomes" id="UP001629230">
    <property type="component" value="Unassembled WGS sequence"/>
</dbReference>
<dbReference type="EMBL" id="JAQQEZ010000062">
    <property type="protein sequence ID" value="MFM0007501.1"/>
    <property type="molecule type" value="Genomic_DNA"/>
</dbReference>
<name>A0ABW9B672_9BURK</name>
<protein>
    <submittedName>
        <fullName evidence="2">Transporter</fullName>
    </submittedName>
</protein>
<feature type="signal peptide" evidence="1">
    <location>
        <begin position="1"/>
        <end position="27"/>
    </location>
</feature>
<evidence type="ECO:0000313" key="3">
    <source>
        <dbReference type="Proteomes" id="UP001629230"/>
    </source>
</evidence>
<dbReference type="RefSeq" id="WP_243658549.1">
    <property type="nucleotide sequence ID" value="NZ_JAQQEZ010000062.1"/>
</dbReference>
<proteinExistence type="predicted"/>
<sequence length="307" mass="33342">MRRRPCRWAPIQYSALGLLFSVTATCAQELEPRTYSPSPIGTHFLVATWAYLSGDVLTDSSLPISGVQARFNIYSLGYVSTFSLVGHTASFGIAAPFARGNVSGNVIDAPTQVHRAGLGDIRLRFAFNLFGNPPLPVEAFIRPQSTTSVGTSLTIVVPSGQYVGSRLVNVGANRYSFKPEIGVSQPLGDWFVDGSAGVWFFTSNNNFFGGNQRSQAPLMAFQLHSGYTFRPGLWIAADFGYAAGGRTSVNDVPGEDRQANVRYGVTFSLPIARGWSTKLAYSHGLVTRAGGNFTSIALTLQYRWFDR</sequence>
<feature type="chain" id="PRO_5047464520" evidence="1">
    <location>
        <begin position="28"/>
        <end position="307"/>
    </location>
</feature>
<organism evidence="2 3">
    <name type="scientific">Paraburkholderia dipogonis</name>
    <dbReference type="NCBI Taxonomy" id="1211383"/>
    <lineage>
        <taxon>Bacteria</taxon>
        <taxon>Pseudomonadati</taxon>
        <taxon>Pseudomonadota</taxon>
        <taxon>Betaproteobacteria</taxon>
        <taxon>Burkholderiales</taxon>
        <taxon>Burkholderiaceae</taxon>
        <taxon>Paraburkholderia</taxon>
    </lineage>
</organism>
<evidence type="ECO:0000313" key="2">
    <source>
        <dbReference type="EMBL" id="MFM0007501.1"/>
    </source>
</evidence>
<gene>
    <name evidence="2" type="ORF">PQR57_41975</name>
</gene>
<keyword evidence="3" id="KW-1185">Reference proteome</keyword>
<dbReference type="InterPro" id="IPR025737">
    <property type="entry name" value="FApF"/>
</dbReference>
<reference evidence="2 3" key="1">
    <citation type="journal article" date="2024" name="Chem. Sci.">
        <title>Discovery of megapolipeptins by genome mining of a Burkholderiales bacteria collection.</title>
        <authorList>
            <person name="Paulo B.S."/>
            <person name="Recchia M.J.J."/>
            <person name="Lee S."/>
            <person name="Fergusson C.H."/>
            <person name="Romanowski S.B."/>
            <person name="Hernandez A."/>
            <person name="Krull N."/>
            <person name="Liu D.Y."/>
            <person name="Cavanagh H."/>
            <person name="Bos A."/>
            <person name="Gray C.A."/>
            <person name="Murphy B.T."/>
            <person name="Linington R.G."/>
            <person name="Eustaquio A.S."/>
        </authorList>
    </citation>
    <scope>NUCLEOTIDE SEQUENCE [LARGE SCALE GENOMIC DNA]</scope>
    <source>
        <strain evidence="2 3">RL17-350-BIC-A</strain>
    </source>
</reference>
<keyword evidence="1" id="KW-0732">Signal</keyword>
<accession>A0ABW9B672</accession>
<dbReference type="Pfam" id="PF13557">
    <property type="entry name" value="Phenol_MetA_deg"/>
    <property type="match status" value="1"/>
</dbReference>
<evidence type="ECO:0000256" key="1">
    <source>
        <dbReference type="SAM" id="SignalP"/>
    </source>
</evidence>